<feature type="region of interest" description="Disordered" evidence="1">
    <location>
        <begin position="1"/>
        <end position="29"/>
    </location>
</feature>
<name>W7Z4U9_9BACL</name>
<dbReference type="RefSeq" id="WP_036650785.1">
    <property type="nucleotide sequence ID" value="NZ_BAVZ01000011.1"/>
</dbReference>
<gene>
    <name evidence="2" type="ORF">JCM16418_3508</name>
</gene>
<evidence type="ECO:0000313" key="2">
    <source>
        <dbReference type="EMBL" id="GAF09369.1"/>
    </source>
</evidence>
<keyword evidence="3" id="KW-1185">Reference proteome</keyword>
<comment type="caution">
    <text evidence="2">The sequence shown here is derived from an EMBL/GenBank/DDBJ whole genome shotgun (WGS) entry which is preliminary data.</text>
</comment>
<accession>W7Z4U9</accession>
<evidence type="ECO:0000313" key="3">
    <source>
        <dbReference type="Proteomes" id="UP000019364"/>
    </source>
</evidence>
<dbReference type="eggNOG" id="ENOG5032Z8G">
    <property type="taxonomic scope" value="Bacteria"/>
</dbReference>
<reference evidence="2 3" key="1">
    <citation type="journal article" date="2014" name="Genome Announc.">
        <title>Draft Genome Sequence of Paenibacillus pini JCM 16418T, Isolated from the Rhizosphere of Pine Tree.</title>
        <authorList>
            <person name="Yuki M."/>
            <person name="Oshima K."/>
            <person name="Suda W."/>
            <person name="Oshida Y."/>
            <person name="Kitamura K."/>
            <person name="Iida Y."/>
            <person name="Hattori M."/>
            <person name="Ohkuma M."/>
        </authorList>
    </citation>
    <scope>NUCLEOTIDE SEQUENCE [LARGE SCALE GENOMIC DNA]</scope>
    <source>
        <strain evidence="2 3">JCM 16418</strain>
    </source>
</reference>
<dbReference type="Proteomes" id="UP000019364">
    <property type="component" value="Unassembled WGS sequence"/>
</dbReference>
<dbReference type="STRING" id="1236976.JCM16418_3508"/>
<dbReference type="EMBL" id="BAVZ01000011">
    <property type="protein sequence ID" value="GAF09369.1"/>
    <property type="molecule type" value="Genomic_DNA"/>
</dbReference>
<dbReference type="AlphaFoldDB" id="W7Z4U9"/>
<organism evidence="2 3">
    <name type="scientific">Paenibacillus pini JCM 16418</name>
    <dbReference type="NCBI Taxonomy" id="1236976"/>
    <lineage>
        <taxon>Bacteria</taxon>
        <taxon>Bacillati</taxon>
        <taxon>Bacillota</taxon>
        <taxon>Bacilli</taxon>
        <taxon>Bacillales</taxon>
        <taxon>Paenibacillaceae</taxon>
        <taxon>Paenibacillus</taxon>
    </lineage>
</organism>
<protein>
    <submittedName>
        <fullName evidence="2">Uncharacterized protein</fullName>
    </submittedName>
</protein>
<proteinExistence type="predicted"/>
<sequence length="119" mass="13906">MREERAGKHGHREHGEHRGRGQHGMKDSIDQYPRSAQTFRRGRAIAFLDKLNVNRSTLQRQLKDPEFDSIKQVISGELKATEAIIEEFIHMFQIHEIASEDINISDNKKEERNENNENN</sequence>
<evidence type="ECO:0000256" key="1">
    <source>
        <dbReference type="SAM" id="MobiDB-lite"/>
    </source>
</evidence>